<evidence type="ECO:0000313" key="4">
    <source>
        <dbReference type="Proteomes" id="UP000748531"/>
    </source>
</evidence>
<dbReference type="AlphaFoldDB" id="A0A8J4T3W8"/>
<name>A0A8J4T3W8_9TREM</name>
<keyword evidence="2" id="KW-0472">Membrane</keyword>
<keyword evidence="4" id="KW-1185">Reference proteome</keyword>
<gene>
    <name evidence="3" type="ORF">PHET_11745</name>
</gene>
<protein>
    <submittedName>
        <fullName evidence="3">Uncharacterized protein</fullName>
    </submittedName>
</protein>
<evidence type="ECO:0000256" key="2">
    <source>
        <dbReference type="SAM" id="Phobius"/>
    </source>
</evidence>
<comment type="caution">
    <text evidence="3">The sequence shown here is derived from an EMBL/GenBank/DDBJ whole genome shotgun (WGS) entry which is preliminary data.</text>
</comment>
<dbReference type="OrthoDB" id="6256167at2759"/>
<dbReference type="Proteomes" id="UP000748531">
    <property type="component" value="Unassembled WGS sequence"/>
</dbReference>
<dbReference type="EMBL" id="LUCH01010468">
    <property type="protein sequence ID" value="KAF5395774.1"/>
    <property type="molecule type" value="Genomic_DNA"/>
</dbReference>
<proteinExistence type="predicted"/>
<feature type="region of interest" description="Disordered" evidence="1">
    <location>
        <begin position="94"/>
        <end position="121"/>
    </location>
</feature>
<accession>A0A8J4T3W8</accession>
<evidence type="ECO:0000313" key="3">
    <source>
        <dbReference type="EMBL" id="KAF5395774.1"/>
    </source>
</evidence>
<organism evidence="3 4">
    <name type="scientific">Paragonimus heterotremus</name>
    <dbReference type="NCBI Taxonomy" id="100268"/>
    <lineage>
        <taxon>Eukaryota</taxon>
        <taxon>Metazoa</taxon>
        <taxon>Spiralia</taxon>
        <taxon>Lophotrochozoa</taxon>
        <taxon>Platyhelminthes</taxon>
        <taxon>Trematoda</taxon>
        <taxon>Digenea</taxon>
        <taxon>Plagiorchiida</taxon>
        <taxon>Troglotremata</taxon>
        <taxon>Troglotrematidae</taxon>
        <taxon>Paragonimus</taxon>
    </lineage>
</organism>
<reference evidence="3" key="1">
    <citation type="submission" date="2019-05" db="EMBL/GenBank/DDBJ databases">
        <title>Annotation for the trematode Paragonimus heterotremus.</title>
        <authorList>
            <person name="Choi Y.-J."/>
        </authorList>
    </citation>
    <scope>NUCLEOTIDE SEQUENCE</scope>
    <source>
        <strain evidence="3">LC</strain>
    </source>
</reference>
<keyword evidence="2" id="KW-0812">Transmembrane</keyword>
<keyword evidence="2" id="KW-1133">Transmembrane helix</keyword>
<sequence>MVRIPSIRFILILHGVVLANFLACYILELIMDGVSFRRRLLHIRRALFPRHIQMKDYERIREEIDRLAGTWPPIIRSASVQALPRELFHDGEACTAQTSDGHMRKRTVSGDSSDSEDEAASAVQTDFLTETALLQSNPSTQQHTNVQFTVGGTTGADPAWRSSRRRRLNSGKLCRPKSLTDLHWESILSERPVITTSKANEPSEDAFDPESNLSFQPICPATSLRRNILVDKRKRSQSSGPCADPVYLSVRGQWTGHDRASVKRV</sequence>
<feature type="transmembrane region" description="Helical" evidence="2">
    <location>
        <begin position="6"/>
        <end position="30"/>
    </location>
</feature>
<evidence type="ECO:0000256" key="1">
    <source>
        <dbReference type="SAM" id="MobiDB-lite"/>
    </source>
</evidence>